<dbReference type="UniPathway" id="UPA00252">
    <property type="reaction ID" value="UER00325"/>
</dbReference>
<dbReference type="Pfam" id="PF00762">
    <property type="entry name" value="Ferrochelatase"/>
    <property type="match status" value="1"/>
</dbReference>
<dbReference type="InterPro" id="IPR033644">
    <property type="entry name" value="Ferrochelatase_C"/>
</dbReference>
<dbReference type="InterPro" id="IPR001015">
    <property type="entry name" value="Ferrochelatase"/>
</dbReference>
<dbReference type="AlphaFoldDB" id="A0A7C1FQ26"/>
<accession>A0A7C1FQ26</accession>
<dbReference type="EMBL" id="DSMG01000044">
    <property type="protein sequence ID" value="HDX30620.1"/>
    <property type="molecule type" value="Genomic_DNA"/>
</dbReference>
<dbReference type="PANTHER" id="PTHR11108:SF1">
    <property type="entry name" value="FERROCHELATASE, MITOCHONDRIAL"/>
    <property type="match status" value="1"/>
</dbReference>
<keyword evidence="4 6" id="KW-0627">Porphyrin biosynthesis</keyword>
<dbReference type="Gene3D" id="3.40.50.1400">
    <property type="match status" value="2"/>
</dbReference>
<dbReference type="CDD" id="cd03411">
    <property type="entry name" value="Ferrochelatase_N"/>
    <property type="match status" value="1"/>
</dbReference>
<dbReference type="EC" id="4.98.1.1" evidence="6"/>
<evidence type="ECO:0000313" key="8">
    <source>
        <dbReference type="EMBL" id="HDX30620.1"/>
    </source>
</evidence>
<comment type="similarity">
    <text evidence="6 7">Belongs to the ferrochelatase family.</text>
</comment>
<keyword evidence="2 6" id="KW-0350">Heme biosynthesis</keyword>
<proteinExistence type="inferred from homology"/>
<name>A0A7C1FQ26_9CHLR</name>
<dbReference type="PANTHER" id="PTHR11108">
    <property type="entry name" value="FERROCHELATASE"/>
    <property type="match status" value="1"/>
</dbReference>
<dbReference type="InterPro" id="IPR033659">
    <property type="entry name" value="Ferrochelatase_N"/>
</dbReference>
<feature type="binding site" evidence="6">
    <location>
        <position position="174"/>
    </location>
    <ligand>
        <name>Fe(2+)</name>
        <dbReference type="ChEBI" id="CHEBI:29033"/>
    </ligand>
</feature>
<comment type="subcellular location">
    <subcellularLocation>
        <location evidence="6">Cytoplasm</location>
    </subcellularLocation>
</comment>
<comment type="pathway">
    <text evidence="6">Porphyrin-containing compound metabolism; protoheme biosynthesis; protoheme from protoporphyrin-IX: step 1/1.</text>
</comment>
<keyword evidence="6" id="KW-0479">Metal-binding</keyword>
<protein>
    <recommendedName>
        <fullName evidence="6">Ferrochelatase</fullName>
        <ecNumber evidence="6">4.98.1.1</ecNumber>
    </recommendedName>
    <alternativeName>
        <fullName evidence="6">Heme synthase</fullName>
    </alternativeName>
    <alternativeName>
        <fullName evidence="6">Protoheme ferro-lyase</fullName>
    </alternativeName>
</protein>
<keyword evidence="1 6" id="KW-0408">Iron</keyword>
<dbReference type="GO" id="GO:0004325">
    <property type="term" value="F:ferrochelatase activity"/>
    <property type="evidence" value="ECO:0007669"/>
    <property type="project" value="UniProtKB-UniRule"/>
</dbReference>
<comment type="caution">
    <text evidence="8">The sequence shown here is derived from an EMBL/GenBank/DDBJ whole genome shotgun (WGS) entry which is preliminary data.</text>
</comment>
<evidence type="ECO:0000256" key="2">
    <source>
        <dbReference type="ARBA" id="ARBA00023133"/>
    </source>
</evidence>
<sequence length="308" mass="34158">MKTAVLLLAYGGPNSLADIPAYLLDIRGGRETPQALIDEITHRYEAIGGASPLLRITQSAATKLQERIGLPVYVGMRHWAPWIKDTVAQMAADGVQQAVVICMAPHYSSLSIGAYRRRLDEALAQVERPFAVRFVESWHTQPEYIDAVAANVRVALERFAPEERNNAFVVFTAHSLPASILERGEPYDRQLRETASLLAQRLNLPADRWDFSYQSAANTGVPWLGPQIEEFIVELAQRGEKNVVVAPIGFVADHVEVLYDIDIGVREIAHRHGVRIERPPMLNDSPAMVKILTALVEEALQATPQATL</sequence>
<dbReference type="GO" id="GO:0005737">
    <property type="term" value="C:cytoplasm"/>
    <property type="evidence" value="ECO:0007669"/>
    <property type="project" value="UniProtKB-SubCell"/>
</dbReference>
<feature type="binding site" evidence="6">
    <location>
        <position position="256"/>
    </location>
    <ligand>
        <name>Fe(2+)</name>
        <dbReference type="ChEBI" id="CHEBI:29033"/>
    </ligand>
</feature>
<evidence type="ECO:0000256" key="6">
    <source>
        <dbReference type="HAMAP-Rule" id="MF_00323"/>
    </source>
</evidence>
<comment type="catalytic activity">
    <reaction evidence="6">
        <text>heme b + 2 H(+) = protoporphyrin IX + Fe(2+)</text>
        <dbReference type="Rhea" id="RHEA:22584"/>
        <dbReference type="ChEBI" id="CHEBI:15378"/>
        <dbReference type="ChEBI" id="CHEBI:29033"/>
        <dbReference type="ChEBI" id="CHEBI:57306"/>
        <dbReference type="ChEBI" id="CHEBI:60344"/>
        <dbReference type="EC" id="4.98.1.1"/>
    </reaction>
</comment>
<keyword evidence="6" id="KW-0963">Cytoplasm</keyword>
<keyword evidence="3 6" id="KW-0456">Lyase</keyword>
<dbReference type="NCBIfam" id="TIGR00109">
    <property type="entry name" value="hemH"/>
    <property type="match status" value="1"/>
</dbReference>
<comment type="catalytic activity">
    <reaction evidence="5">
        <text>Fe-coproporphyrin III + 2 H(+) = coproporphyrin III + Fe(2+)</text>
        <dbReference type="Rhea" id="RHEA:49572"/>
        <dbReference type="ChEBI" id="CHEBI:15378"/>
        <dbReference type="ChEBI" id="CHEBI:29033"/>
        <dbReference type="ChEBI" id="CHEBI:68438"/>
        <dbReference type="ChEBI" id="CHEBI:131725"/>
        <dbReference type="EC" id="4.99.1.9"/>
    </reaction>
    <physiologicalReaction direction="right-to-left" evidence="5">
        <dbReference type="Rhea" id="RHEA:49574"/>
    </physiologicalReaction>
</comment>
<dbReference type="SUPFAM" id="SSF53800">
    <property type="entry name" value="Chelatase"/>
    <property type="match status" value="1"/>
</dbReference>
<dbReference type="HAMAP" id="MF_00323">
    <property type="entry name" value="Ferrochelatase"/>
    <property type="match status" value="1"/>
</dbReference>
<dbReference type="CDD" id="cd00419">
    <property type="entry name" value="Ferrochelatase_C"/>
    <property type="match status" value="1"/>
</dbReference>
<dbReference type="GO" id="GO:0006783">
    <property type="term" value="P:heme biosynthetic process"/>
    <property type="evidence" value="ECO:0007669"/>
    <property type="project" value="UniProtKB-UniRule"/>
</dbReference>
<evidence type="ECO:0000256" key="1">
    <source>
        <dbReference type="ARBA" id="ARBA00023004"/>
    </source>
</evidence>
<dbReference type="GO" id="GO:0046872">
    <property type="term" value="F:metal ion binding"/>
    <property type="evidence" value="ECO:0007669"/>
    <property type="project" value="UniProtKB-KW"/>
</dbReference>
<evidence type="ECO:0000256" key="3">
    <source>
        <dbReference type="ARBA" id="ARBA00023239"/>
    </source>
</evidence>
<evidence type="ECO:0000256" key="5">
    <source>
        <dbReference type="ARBA" id="ARBA00024536"/>
    </source>
</evidence>
<organism evidence="8">
    <name type="scientific">Caldilinea aerophila</name>
    <dbReference type="NCBI Taxonomy" id="133453"/>
    <lineage>
        <taxon>Bacteria</taxon>
        <taxon>Bacillati</taxon>
        <taxon>Chloroflexota</taxon>
        <taxon>Caldilineae</taxon>
        <taxon>Caldilineales</taxon>
        <taxon>Caldilineaceae</taxon>
        <taxon>Caldilinea</taxon>
    </lineage>
</organism>
<evidence type="ECO:0000256" key="7">
    <source>
        <dbReference type="RuleBase" id="RU004185"/>
    </source>
</evidence>
<gene>
    <name evidence="6" type="primary">hemH</name>
    <name evidence="8" type="ORF">ENQ20_03905</name>
</gene>
<reference evidence="8" key="1">
    <citation type="journal article" date="2020" name="mSystems">
        <title>Genome- and Community-Level Interaction Insights into Carbon Utilization and Element Cycling Functions of Hydrothermarchaeota in Hydrothermal Sediment.</title>
        <authorList>
            <person name="Zhou Z."/>
            <person name="Liu Y."/>
            <person name="Xu W."/>
            <person name="Pan J."/>
            <person name="Luo Z.H."/>
            <person name="Li M."/>
        </authorList>
    </citation>
    <scope>NUCLEOTIDE SEQUENCE [LARGE SCALE GENOMIC DNA]</scope>
    <source>
        <strain evidence="8">SpSt-289</strain>
    </source>
</reference>
<evidence type="ECO:0000256" key="4">
    <source>
        <dbReference type="ARBA" id="ARBA00023244"/>
    </source>
</evidence>
<comment type="function">
    <text evidence="6">Catalyzes the ferrous insertion into protoporphyrin IX.</text>
</comment>